<reference evidence="1 2" key="1">
    <citation type="submission" date="2014-10" db="EMBL/GenBank/DDBJ databases">
        <title>Draft genome of the hookworm Ancylostoma caninum.</title>
        <authorList>
            <person name="Mitreva M."/>
        </authorList>
    </citation>
    <scope>NUCLEOTIDE SEQUENCE [LARGE SCALE GENOMIC DNA]</scope>
    <source>
        <strain evidence="1 2">Baltimore</strain>
    </source>
</reference>
<protein>
    <submittedName>
        <fullName evidence="1">Uncharacterized protein</fullName>
    </submittedName>
</protein>
<evidence type="ECO:0000313" key="2">
    <source>
        <dbReference type="Proteomes" id="UP000252519"/>
    </source>
</evidence>
<dbReference type="AlphaFoldDB" id="A0A368EXK2"/>
<dbReference type="Proteomes" id="UP000252519">
    <property type="component" value="Unassembled WGS sequence"/>
</dbReference>
<dbReference type="EMBL" id="JOJR01019598">
    <property type="protein sequence ID" value="RCN24466.1"/>
    <property type="molecule type" value="Genomic_DNA"/>
</dbReference>
<accession>A0A368EXK2</accession>
<proteinExistence type="predicted"/>
<sequence length="100" mass="11561">MLEDNRVGCLFNDFQDRLDTKIEILLQGSGEVLDLFWDFLDLVRSSLPRRKTRQPNWTESFLLRTCPRMGTTFLSGLQLLTDIVPTSKLDSHLQTVKSTM</sequence>
<keyword evidence="2" id="KW-1185">Reference proteome</keyword>
<evidence type="ECO:0000313" key="1">
    <source>
        <dbReference type="EMBL" id="RCN24466.1"/>
    </source>
</evidence>
<name>A0A368EXK2_ANCCA</name>
<gene>
    <name evidence="1" type="ORF">ANCCAN_29837</name>
</gene>
<comment type="caution">
    <text evidence="1">The sequence shown here is derived from an EMBL/GenBank/DDBJ whole genome shotgun (WGS) entry which is preliminary data.</text>
</comment>
<organism evidence="1 2">
    <name type="scientific">Ancylostoma caninum</name>
    <name type="common">Dog hookworm</name>
    <dbReference type="NCBI Taxonomy" id="29170"/>
    <lineage>
        <taxon>Eukaryota</taxon>
        <taxon>Metazoa</taxon>
        <taxon>Ecdysozoa</taxon>
        <taxon>Nematoda</taxon>
        <taxon>Chromadorea</taxon>
        <taxon>Rhabditida</taxon>
        <taxon>Rhabditina</taxon>
        <taxon>Rhabditomorpha</taxon>
        <taxon>Strongyloidea</taxon>
        <taxon>Ancylostomatidae</taxon>
        <taxon>Ancylostomatinae</taxon>
        <taxon>Ancylostoma</taxon>
    </lineage>
</organism>